<evidence type="ECO:0000313" key="2">
    <source>
        <dbReference type="EMBL" id="MBA6151152.1"/>
    </source>
</evidence>
<gene>
    <name evidence="2" type="ORF">H3Z82_00265</name>
</gene>
<dbReference type="Gene3D" id="3.10.620.30">
    <property type="match status" value="1"/>
</dbReference>
<comment type="caution">
    <text evidence="2">The sequence shown here is derived from an EMBL/GenBank/DDBJ whole genome shotgun (WGS) entry which is preliminary data.</text>
</comment>
<evidence type="ECO:0000256" key="1">
    <source>
        <dbReference type="SAM" id="SignalP"/>
    </source>
</evidence>
<accession>A0A7W2R1X2</accession>
<protein>
    <recommendedName>
        <fullName evidence="4">DUF3857 domain-containing protein</fullName>
    </recommendedName>
</protein>
<organism evidence="2 3">
    <name type="scientific">Gelidibacter maritimus</name>
    <dbReference type="NCBI Taxonomy" id="2761487"/>
    <lineage>
        <taxon>Bacteria</taxon>
        <taxon>Pseudomonadati</taxon>
        <taxon>Bacteroidota</taxon>
        <taxon>Flavobacteriia</taxon>
        <taxon>Flavobacteriales</taxon>
        <taxon>Flavobacteriaceae</taxon>
        <taxon>Gelidibacter</taxon>
    </lineage>
</organism>
<proteinExistence type="predicted"/>
<dbReference type="RefSeq" id="WP_182201875.1">
    <property type="nucleotide sequence ID" value="NZ_JACGLT010000001.1"/>
</dbReference>
<name>A0A7W2R1X2_9FLAO</name>
<feature type="signal peptide" evidence="1">
    <location>
        <begin position="1"/>
        <end position="22"/>
    </location>
</feature>
<evidence type="ECO:0000313" key="3">
    <source>
        <dbReference type="Proteomes" id="UP000541857"/>
    </source>
</evidence>
<feature type="chain" id="PRO_5031232461" description="DUF3857 domain-containing protein" evidence="1">
    <location>
        <begin position="23"/>
        <end position="651"/>
    </location>
</feature>
<dbReference type="Proteomes" id="UP000541857">
    <property type="component" value="Unassembled WGS sequence"/>
</dbReference>
<dbReference type="EMBL" id="JACGLT010000001">
    <property type="protein sequence ID" value="MBA6151152.1"/>
    <property type="molecule type" value="Genomic_DNA"/>
</dbReference>
<dbReference type="Gene3D" id="2.60.120.1130">
    <property type="match status" value="1"/>
</dbReference>
<reference evidence="2 3" key="1">
    <citation type="submission" date="2020-07" db="EMBL/GenBank/DDBJ databases">
        <title>Bacterium isolated from marine sediment.</title>
        <authorList>
            <person name="Shang D."/>
        </authorList>
    </citation>
    <scope>NUCLEOTIDE SEQUENCE [LARGE SCALE GENOMIC DNA]</scope>
    <source>
        <strain evidence="2 3">F6074</strain>
    </source>
</reference>
<dbReference type="Gene3D" id="2.60.40.3140">
    <property type="match status" value="1"/>
</dbReference>
<keyword evidence="1" id="KW-0732">Signal</keyword>
<sequence length="651" mass="75193">MKHIYLITLLITALSFSQTSFNSDSFTVSRNDISTHTFNTDSTANALIIYEQGNSFFDKGNYALKTEIRRKIKILNRNGFEWATAKIYLFNDGKRKEKVSQIFATTYNIENGEVIKSELKSDDIFEEIYNEKYTIVKFTLPNIQEGSVLTYSYVLESPFVYKYYPWEFQDEIPKIYSEYNTSIPGNYEYNIKLVGDQKLDKEESTVVKNCLSGPRNSAADCANTTYIMTNIPAFIAEDFMTTKKNYLSRIEYELKVFKGFDGTVNNITKTWKDADKELKTDANIGRQIGKSTSQKAEVANMLTDPKNTLSVAKDIYKYVQDTYVWNGEYKIFNDVSVKNLIKSKSGKVSEINILLHNLLEEHDISVKPILLSTRDNGLPTQLFPVISEFNYMIVQASIDGKTYLLDATDPYLNFGELPFRCLNQYGRLLDFKLGSEWIPIGTNIFSGIQYQVDLKIENDSVTGKVKAKHMGYDALNKRKAFFRNKSTYKDHIADLQSDYKISHHEVQDTERNAKGFSETYRIEKSTDNTGNDMVYINPFIFRIFENNPFKLQQRTYPIDFGYKKSYLYSIQIDLGDTYELIEKPEEILAKLPNNSGQLIINTSLNEQKLMLFFRLNFNESLYSPDYYNILKAYVDKVLDVQSNSLVVLKKI</sequence>
<evidence type="ECO:0008006" key="4">
    <source>
        <dbReference type="Google" id="ProtNLM"/>
    </source>
</evidence>
<dbReference type="AlphaFoldDB" id="A0A7W2R1X2"/>
<keyword evidence="3" id="KW-1185">Reference proteome</keyword>